<organism evidence="6 7">
    <name type="scientific">Maccoyibacter intestinihominis</name>
    <dbReference type="NCBI Taxonomy" id="3133499"/>
    <lineage>
        <taxon>Bacteria</taxon>
        <taxon>Bacillati</taxon>
        <taxon>Bacillota</taxon>
        <taxon>Clostridia</taxon>
        <taxon>Lachnospirales</taxon>
        <taxon>Lachnospiraceae</taxon>
        <taxon>Maccoyibacter</taxon>
    </lineage>
</organism>
<evidence type="ECO:0000256" key="1">
    <source>
        <dbReference type="ARBA" id="ARBA00022490"/>
    </source>
</evidence>
<keyword evidence="7" id="KW-1185">Reference proteome</keyword>
<gene>
    <name evidence="5" type="primary">fliW</name>
    <name evidence="6" type="ORF">WMO43_09635</name>
</gene>
<evidence type="ECO:0000313" key="7">
    <source>
        <dbReference type="Proteomes" id="UP001454489"/>
    </source>
</evidence>
<evidence type="ECO:0000256" key="4">
    <source>
        <dbReference type="ARBA" id="ARBA00023186"/>
    </source>
</evidence>
<keyword evidence="6" id="KW-0969">Cilium</keyword>
<comment type="similarity">
    <text evidence="5">Belongs to the FliW family.</text>
</comment>
<dbReference type="SUPFAM" id="SSF141457">
    <property type="entry name" value="BH3618-like"/>
    <property type="match status" value="1"/>
</dbReference>
<evidence type="ECO:0000256" key="3">
    <source>
        <dbReference type="ARBA" id="ARBA00022845"/>
    </source>
</evidence>
<dbReference type="RefSeq" id="WP_353531015.1">
    <property type="nucleotide sequence ID" value="NZ_JBBMEX010000009.1"/>
</dbReference>
<dbReference type="EMBL" id="JBBMEX010000009">
    <property type="protein sequence ID" value="MEQ2558128.1"/>
    <property type="molecule type" value="Genomic_DNA"/>
</dbReference>
<evidence type="ECO:0000313" key="6">
    <source>
        <dbReference type="EMBL" id="MEQ2558128.1"/>
    </source>
</evidence>
<name>A0ABV1HF17_9FIRM</name>
<proteinExistence type="inferred from homology"/>
<dbReference type="Proteomes" id="UP001454489">
    <property type="component" value="Unassembled WGS sequence"/>
</dbReference>
<dbReference type="InterPro" id="IPR003775">
    <property type="entry name" value="Flagellar_assembly_factor_FliW"/>
</dbReference>
<dbReference type="Gene3D" id="2.30.290.10">
    <property type="entry name" value="BH3618-like"/>
    <property type="match status" value="1"/>
</dbReference>
<keyword evidence="3 5" id="KW-0810">Translation regulation</keyword>
<dbReference type="PANTHER" id="PTHR39190">
    <property type="entry name" value="FLAGELLAR ASSEMBLY FACTOR FLIW"/>
    <property type="match status" value="1"/>
</dbReference>
<evidence type="ECO:0000256" key="5">
    <source>
        <dbReference type="HAMAP-Rule" id="MF_01185"/>
    </source>
</evidence>
<sequence length="150" mass="16866">MKLKTRVFGEIDIDDEKIITFENGIIGFPDLKRFTLIFNEEKKGGISWMQSLDEPVVALPVMNPLAIKEDYNPMVEDELLKPLGEMTPENTFVLVTVTVPEDIKKITVNLKAPIVINVAERKAAQIIVEGAEVKYPIYEMIKSGMEKAGE</sequence>
<keyword evidence="2 5" id="KW-1005">Bacterial flagellum biogenesis</keyword>
<keyword evidence="6" id="KW-0966">Cell projection</keyword>
<comment type="subunit">
    <text evidence="5">Interacts with translational regulator CsrA and flagellin(s).</text>
</comment>
<keyword evidence="6" id="KW-0282">Flagellum</keyword>
<keyword evidence="1 5" id="KW-0963">Cytoplasm</keyword>
<evidence type="ECO:0000256" key="2">
    <source>
        <dbReference type="ARBA" id="ARBA00022795"/>
    </source>
</evidence>
<dbReference type="InterPro" id="IPR024046">
    <property type="entry name" value="Flagellar_assmbl_FliW_dom_sf"/>
</dbReference>
<keyword evidence="4 5" id="KW-0143">Chaperone</keyword>
<dbReference type="Pfam" id="PF02623">
    <property type="entry name" value="FliW"/>
    <property type="match status" value="1"/>
</dbReference>
<comment type="function">
    <text evidence="5">Acts as an anti-CsrA protein, binds CsrA and prevents it from repressing translation of its target genes, one of which is flagellin. Binds to flagellin and participates in the assembly of the flagellum.</text>
</comment>
<reference evidence="6 7" key="1">
    <citation type="submission" date="2024-03" db="EMBL/GenBank/DDBJ databases">
        <title>Human intestinal bacterial collection.</title>
        <authorList>
            <person name="Pauvert C."/>
            <person name="Hitch T.C.A."/>
            <person name="Clavel T."/>
        </authorList>
    </citation>
    <scope>NUCLEOTIDE SEQUENCE [LARGE SCALE GENOMIC DNA]</scope>
    <source>
        <strain evidence="6 7">CLA-AA-H185</strain>
    </source>
</reference>
<protein>
    <recommendedName>
        <fullName evidence="5">Flagellar assembly factor FliW</fullName>
    </recommendedName>
</protein>
<comment type="subcellular location">
    <subcellularLocation>
        <location evidence="5">Cytoplasm</location>
    </subcellularLocation>
</comment>
<accession>A0ABV1HF17</accession>
<comment type="caution">
    <text evidence="6">The sequence shown here is derived from an EMBL/GenBank/DDBJ whole genome shotgun (WGS) entry which is preliminary data.</text>
</comment>
<dbReference type="PANTHER" id="PTHR39190:SF1">
    <property type="entry name" value="FLAGELLAR ASSEMBLY FACTOR FLIW"/>
    <property type="match status" value="1"/>
</dbReference>
<dbReference type="HAMAP" id="MF_01185">
    <property type="entry name" value="FliW"/>
    <property type="match status" value="1"/>
</dbReference>